<name>A0A061QNN4_9CHLO</name>
<dbReference type="AlphaFoldDB" id="A0A061QNN4"/>
<feature type="region of interest" description="Disordered" evidence="1">
    <location>
        <begin position="28"/>
        <end position="50"/>
    </location>
</feature>
<organism evidence="2">
    <name type="scientific">Tetraselmis sp. GSL018</name>
    <dbReference type="NCBI Taxonomy" id="582737"/>
    <lineage>
        <taxon>Eukaryota</taxon>
        <taxon>Viridiplantae</taxon>
        <taxon>Chlorophyta</taxon>
        <taxon>core chlorophytes</taxon>
        <taxon>Chlorodendrophyceae</taxon>
        <taxon>Chlorodendrales</taxon>
        <taxon>Chlorodendraceae</taxon>
        <taxon>Tetraselmis</taxon>
    </lineage>
</organism>
<reference evidence="2" key="1">
    <citation type="submission" date="2014-05" db="EMBL/GenBank/DDBJ databases">
        <title>The transcriptome of the halophilic microalga Tetraselmis sp. GSL018 isolated from the Great Salt Lake, Utah.</title>
        <authorList>
            <person name="Jinkerson R.E."/>
            <person name="D'Adamo S."/>
            <person name="Posewitz M.C."/>
        </authorList>
    </citation>
    <scope>NUCLEOTIDE SEQUENCE</scope>
    <source>
        <strain evidence="2">GSL018</strain>
    </source>
</reference>
<dbReference type="EMBL" id="GBEZ01027265">
    <property type="protein sequence ID" value="JAC60029.1"/>
    <property type="molecule type" value="Transcribed_RNA"/>
</dbReference>
<gene>
    <name evidence="2" type="ORF">TSPGSL018_30014</name>
</gene>
<evidence type="ECO:0000256" key="1">
    <source>
        <dbReference type="SAM" id="MobiDB-lite"/>
    </source>
</evidence>
<protein>
    <submittedName>
        <fullName evidence="2">Uncharacterized protein</fullName>
    </submittedName>
</protein>
<proteinExistence type="predicted"/>
<accession>A0A061QNN4</accession>
<evidence type="ECO:0000313" key="2">
    <source>
        <dbReference type="EMBL" id="JAC60029.1"/>
    </source>
</evidence>
<sequence>MRRRLVICRARTVLRAWQVSIKASAGNAQQQWQGSAGQENVPASSLRSTQPYPGLWVEVRQGK</sequence>